<dbReference type="GO" id="GO:0005524">
    <property type="term" value="F:ATP binding"/>
    <property type="evidence" value="ECO:0007669"/>
    <property type="project" value="InterPro"/>
</dbReference>
<dbReference type="OrthoDB" id="4062651at2759"/>
<proteinExistence type="predicted"/>
<reference evidence="3" key="1">
    <citation type="submission" date="2020-05" db="EMBL/GenBank/DDBJ databases">
        <title>Mycena genomes resolve the evolution of fungal bioluminescence.</title>
        <authorList>
            <person name="Tsai I.J."/>
        </authorList>
    </citation>
    <scope>NUCLEOTIDE SEQUENCE</scope>
    <source>
        <strain evidence="3">CCC161011</strain>
    </source>
</reference>
<comment type="caution">
    <text evidence="3">The sequence shown here is derived from an EMBL/GenBank/DDBJ whole genome shotgun (WGS) entry which is preliminary data.</text>
</comment>
<gene>
    <name evidence="3" type="ORF">MVEN_02188000</name>
</gene>
<evidence type="ECO:0000313" key="3">
    <source>
        <dbReference type="EMBL" id="KAF7336394.1"/>
    </source>
</evidence>
<feature type="transmembrane region" description="Helical" evidence="1">
    <location>
        <begin position="14"/>
        <end position="36"/>
    </location>
</feature>
<keyword evidence="3" id="KW-0808">Transferase</keyword>
<keyword evidence="1" id="KW-1133">Transmembrane helix</keyword>
<dbReference type="PANTHER" id="PTHR44329">
    <property type="entry name" value="SERINE/THREONINE-PROTEIN KINASE TNNI3K-RELATED"/>
    <property type="match status" value="1"/>
</dbReference>
<dbReference type="Gene3D" id="1.10.510.10">
    <property type="entry name" value="Transferase(Phosphotransferase) domain 1"/>
    <property type="match status" value="1"/>
</dbReference>
<keyword evidence="3" id="KW-0418">Kinase</keyword>
<dbReference type="InterPro" id="IPR011009">
    <property type="entry name" value="Kinase-like_dom_sf"/>
</dbReference>
<keyword evidence="4" id="KW-1185">Reference proteome</keyword>
<dbReference type="Proteomes" id="UP000620124">
    <property type="component" value="Unassembled WGS sequence"/>
</dbReference>
<dbReference type="PROSITE" id="PS50011">
    <property type="entry name" value="PROTEIN_KINASE_DOM"/>
    <property type="match status" value="1"/>
</dbReference>
<feature type="domain" description="Protein kinase" evidence="2">
    <location>
        <begin position="418"/>
        <end position="706"/>
    </location>
</feature>
<dbReference type="InterPro" id="IPR051681">
    <property type="entry name" value="Ser/Thr_Kinases-Pseudokinases"/>
</dbReference>
<protein>
    <submittedName>
        <fullName evidence="3">Kinase-like protein</fullName>
    </submittedName>
</protein>
<feature type="transmembrane region" description="Helical" evidence="1">
    <location>
        <begin position="107"/>
        <end position="126"/>
    </location>
</feature>
<evidence type="ECO:0000256" key="1">
    <source>
        <dbReference type="SAM" id="Phobius"/>
    </source>
</evidence>
<feature type="transmembrane region" description="Helical" evidence="1">
    <location>
        <begin position="48"/>
        <end position="67"/>
    </location>
</feature>
<dbReference type="Pfam" id="PF07714">
    <property type="entry name" value="PK_Tyr_Ser-Thr"/>
    <property type="match status" value="1"/>
</dbReference>
<dbReference type="GO" id="GO:0004674">
    <property type="term" value="F:protein serine/threonine kinase activity"/>
    <property type="evidence" value="ECO:0007669"/>
    <property type="project" value="TreeGrafter"/>
</dbReference>
<keyword evidence="1" id="KW-0472">Membrane</keyword>
<keyword evidence="1" id="KW-0812">Transmembrane</keyword>
<dbReference type="PROSITE" id="PS00109">
    <property type="entry name" value="PROTEIN_KINASE_TYR"/>
    <property type="match status" value="1"/>
</dbReference>
<dbReference type="InterPro" id="IPR001245">
    <property type="entry name" value="Ser-Thr/Tyr_kinase_cat_dom"/>
</dbReference>
<organism evidence="3 4">
    <name type="scientific">Mycena venus</name>
    <dbReference type="NCBI Taxonomy" id="2733690"/>
    <lineage>
        <taxon>Eukaryota</taxon>
        <taxon>Fungi</taxon>
        <taxon>Dikarya</taxon>
        <taxon>Basidiomycota</taxon>
        <taxon>Agaricomycotina</taxon>
        <taxon>Agaricomycetes</taxon>
        <taxon>Agaricomycetidae</taxon>
        <taxon>Agaricales</taxon>
        <taxon>Marasmiineae</taxon>
        <taxon>Mycenaceae</taxon>
        <taxon>Mycena</taxon>
    </lineage>
</organism>
<name>A0A8H6X9G9_9AGAR</name>
<dbReference type="AlphaFoldDB" id="A0A8H6X9G9"/>
<dbReference type="EMBL" id="JACAZI010000023">
    <property type="protein sequence ID" value="KAF7336394.1"/>
    <property type="molecule type" value="Genomic_DNA"/>
</dbReference>
<accession>A0A8H6X9G9</accession>
<feature type="transmembrane region" description="Helical" evidence="1">
    <location>
        <begin position="73"/>
        <end position="95"/>
    </location>
</feature>
<dbReference type="InterPro" id="IPR000719">
    <property type="entry name" value="Prot_kinase_dom"/>
</dbReference>
<sequence length="844" mass="94967">MTPHCVLRLYGKTWWITTAISLLWEFVSLCLFSSPLPTEDNVISTLKILFLVMRILQMMAWVFGFLFDWKFYHSSLLACTLLKLAELIVWVWILLRFQFQSPVWIDFFGSLVYDLGLCGIGLYFMITAECPQYMRDLMVVGCAEYIAKTDAISRTATPRSADDALEMGAVPPTRGQSCPEFDESVLHWSQMSPDSLTGKGLWITTTNNERCREIAQMLSNLFSSTDSNCISLVDVSQTCSLFSSLVLGLATASSEYRREIGTHPPFPFEKNFYLFPLWRRFPRRENDNDDILINRLVWKPLQKLQERAAAKHWTTGRITPRNTLASAQPRSTLVVHGVCNTKQAETLYETIKRLGVGQYNPIRMVVITSPKLLHHLSDSDRAIMKHVCTLYVADIGTVIYSGRFERLPDEMVVDGVTLLSEHPVKHGGFSSVYHGRFKDSNGDDVEVALKVLKIFEDQTDENRRVLNKKFVKEALVWHYARHKNVVPFLGVDFTTFPSPSKAMVSTWMPLGSVLSYMGEHSPSSLYAIGLLDDVIQGLVYLHSINVVHGDLCGRNILIDKDGHARLSDFGLAGFIDLQTSVKSSTRSGSSRWMAPELLLPPAGVRFGRTPESDVWAFGCVSCEIWSEGSMPFSQFGTDAGILLVVAQFNDGGVQESPYPDRPHDKGSNPMLNTLWEVAQWCFQYDASKRPAVQIIADSLSKMKGYVAQETIPTSVASGSGASMRATSIQDSTHHVPVPSSSSATSVADKRNRHVQFEEEHATVRFGPIITDDNPEETFWRIFKGLSDIVRKGVLDKPLLVKEHDDGHLMLQFHTLVEANNFAMTWMVYRFDPHLQVKATLVDNE</sequence>
<evidence type="ECO:0000313" key="4">
    <source>
        <dbReference type="Proteomes" id="UP000620124"/>
    </source>
</evidence>
<dbReference type="SUPFAM" id="SSF56112">
    <property type="entry name" value="Protein kinase-like (PK-like)"/>
    <property type="match status" value="1"/>
</dbReference>
<dbReference type="InterPro" id="IPR008266">
    <property type="entry name" value="Tyr_kinase_AS"/>
</dbReference>
<evidence type="ECO:0000259" key="2">
    <source>
        <dbReference type="PROSITE" id="PS50011"/>
    </source>
</evidence>